<proteinExistence type="predicted"/>
<evidence type="ECO:0000313" key="1">
    <source>
        <dbReference type="EMBL" id="TNN61546.1"/>
    </source>
</evidence>
<dbReference type="EMBL" id="SRLO01000314">
    <property type="protein sequence ID" value="TNN61546.1"/>
    <property type="molecule type" value="Genomic_DNA"/>
</dbReference>
<accession>A0A4Z2H715</accession>
<keyword evidence="2" id="KW-1185">Reference proteome</keyword>
<organism evidence="1 2">
    <name type="scientific">Liparis tanakae</name>
    <name type="common">Tanaka's snailfish</name>
    <dbReference type="NCBI Taxonomy" id="230148"/>
    <lineage>
        <taxon>Eukaryota</taxon>
        <taxon>Metazoa</taxon>
        <taxon>Chordata</taxon>
        <taxon>Craniata</taxon>
        <taxon>Vertebrata</taxon>
        <taxon>Euteleostomi</taxon>
        <taxon>Actinopterygii</taxon>
        <taxon>Neopterygii</taxon>
        <taxon>Teleostei</taxon>
        <taxon>Neoteleostei</taxon>
        <taxon>Acanthomorphata</taxon>
        <taxon>Eupercaria</taxon>
        <taxon>Perciformes</taxon>
        <taxon>Cottioidei</taxon>
        <taxon>Cottales</taxon>
        <taxon>Liparidae</taxon>
        <taxon>Liparis</taxon>
    </lineage>
</organism>
<protein>
    <submittedName>
        <fullName evidence="1">Uncharacterized protein</fullName>
    </submittedName>
</protein>
<reference evidence="1 2" key="1">
    <citation type="submission" date="2019-03" db="EMBL/GenBank/DDBJ databases">
        <title>First draft genome of Liparis tanakae, snailfish: a comprehensive survey of snailfish specific genes.</title>
        <authorList>
            <person name="Kim W."/>
            <person name="Song I."/>
            <person name="Jeong J.-H."/>
            <person name="Kim D."/>
            <person name="Kim S."/>
            <person name="Ryu S."/>
            <person name="Song J.Y."/>
            <person name="Lee S.K."/>
        </authorList>
    </citation>
    <scope>NUCLEOTIDE SEQUENCE [LARGE SCALE GENOMIC DNA]</scope>
    <source>
        <tissue evidence="1">Muscle</tissue>
    </source>
</reference>
<gene>
    <name evidence="1" type="ORF">EYF80_028291</name>
</gene>
<sequence>MTSLMPISPELSPYLMLSSMLQSNKMGSWDTMPILERRKGTLTWTLIRGTRSSSVKKRAAEILALA</sequence>
<dbReference type="Proteomes" id="UP000314294">
    <property type="component" value="Unassembled WGS sequence"/>
</dbReference>
<dbReference type="AlphaFoldDB" id="A0A4Z2H715"/>
<comment type="caution">
    <text evidence="1">The sequence shown here is derived from an EMBL/GenBank/DDBJ whole genome shotgun (WGS) entry which is preliminary data.</text>
</comment>
<name>A0A4Z2H715_9TELE</name>
<evidence type="ECO:0000313" key="2">
    <source>
        <dbReference type="Proteomes" id="UP000314294"/>
    </source>
</evidence>